<proteinExistence type="predicted"/>
<name>A0ABP7Q7M7_9GAMM</name>
<keyword evidence="2" id="KW-1185">Reference proteome</keyword>
<evidence type="ECO:0000313" key="2">
    <source>
        <dbReference type="Proteomes" id="UP001501337"/>
    </source>
</evidence>
<dbReference type="Proteomes" id="UP001501337">
    <property type="component" value="Unassembled WGS sequence"/>
</dbReference>
<evidence type="ECO:0000313" key="1">
    <source>
        <dbReference type="EMBL" id="GAA3977797.1"/>
    </source>
</evidence>
<protein>
    <recommendedName>
        <fullName evidence="3">Antitoxin Xre/MbcA/ParS-like toxin-binding domain-containing protein</fullName>
    </recommendedName>
</protein>
<dbReference type="EMBL" id="BAABBO010000021">
    <property type="protein sequence ID" value="GAA3977797.1"/>
    <property type="molecule type" value="Genomic_DNA"/>
</dbReference>
<gene>
    <name evidence="1" type="ORF">GCM10022278_38190</name>
</gene>
<evidence type="ECO:0008006" key="3">
    <source>
        <dbReference type="Google" id="ProtNLM"/>
    </source>
</evidence>
<dbReference type="RefSeq" id="WP_344809403.1">
    <property type="nucleotide sequence ID" value="NZ_BAABBO010000021.1"/>
</dbReference>
<comment type="caution">
    <text evidence="1">The sequence shown here is derived from an EMBL/GenBank/DDBJ whole genome shotgun (WGS) entry which is preliminary data.</text>
</comment>
<sequence length="125" mass="13676">MDRITAQHESEVIIKAIIKLSEKWSLSDEEAAGLLNVTSESLALMRTGEFEGMLNEEQTARASLLIGIYERLRLLFSGPLTYGWPKMANAGAGYHGQSPVAIMLGGGIPAIMRISDHIEAMRHGH</sequence>
<reference evidence="2" key="1">
    <citation type="journal article" date="2019" name="Int. J. Syst. Evol. Microbiol.">
        <title>The Global Catalogue of Microorganisms (GCM) 10K type strain sequencing project: providing services to taxonomists for standard genome sequencing and annotation.</title>
        <authorList>
            <consortium name="The Broad Institute Genomics Platform"/>
            <consortium name="The Broad Institute Genome Sequencing Center for Infectious Disease"/>
            <person name="Wu L."/>
            <person name="Ma J."/>
        </authorList>
    </citation>
    <scope>NUCLEOTIDE SEQUENCE [LARGE SCALE GENOMIC DNA]</scope>
    <source>
        <strain evidence="2">JCM 17555</strain>
    </source>
</reference>
<accession>A0ABP7Q7M7</accession>
<organism evidence="1 2">
    <name type="scientific">Allohahella marinimesophila</name>
    <dbReference type="NCBI Taxonomy" id="1054972"/>
    <lineage>
        <taxon>Bacteria</taxon>
        <taxon>Pseudomonadati</taxon>
        <taxon>Pseudomonadota</taxon>
        <taxon>Gammaproteobacteria</taxon>
        <taxon>Oceanospirillales</taxon>
        <taxon>Hahellaceae</taxon>
        <taxon>Allohahella</taxon>
    </lineage>
</organism>